<evidence type="ECO:0000259" key="3">
    <source>
        <dbReference type="Pfam" id="PF00668"/>
    </source>
</evidence>
<evidence type="ECO:0000313" key="5">
    <source>
        <dbReference type="Proteomes" id="UP000248961"/>
    </source>
</evidence>
<dbReference type="PANTHER" id="PTHR45527:SF3">
    <property type="entry name" value="SIDEROPHORE SYNTHETASE (EUROFUNG)"/>
    <property type="match status" value="1"/>
</dbReference>
<accession>A0A395HGM5</accession>
<evidence type="ECO:0000313" key="4">
    <source>
        <dbReference type="EMBL" id="RAL06659.1"/>
    </source>
</evidence>
<dbReference type="EMBL" id="KZ824364">
    <property type="protein sequence ID" value="RAL06659.1"/>
    <property type="molecule type" value="Genomic_DNA"/>
</dbReference>
<dbReference type="Pfam" id="PF00668">
    <property type="entry name" value="Condensation"/>
    <property type="match status" value="1"/>
</dbReference>
<dbReference type="Gene3D" id="3.30.559.30">
    <property type="entry name" value="Nonribosomal peptide synthetase, condensation domain"/>
    <property type="match status" value="1"/>
</dbReference>
<dbReference type="InterPro" id="IPR001242">
    <property type="entry name" value="Condensation_dom"/>
</dbReference>
<keyword evidence="4" id="KW-0012">Acyltransferase</keyword>
<dbReference type="InterPro" id="IPR023213">
    <property type="entry name" value="CAT-like_dom_sf"/>
</dbReference>
<sequence>EDVEKKEDIFTKPAPYSLLNVSDAATFFKETLAPQLPDFAFEDVLDAFPMTDMQKRFYGPPQYYQLFLEGEVDQPRLKDACETLMKDNAILQAIFVSHNDDMIQVIPKKSMFSFNEDECEEPDLAEYVQKLCQEDVAKPIAPGRAPTQFTLVKRSPTENVLVIRISHSQYDGVTLPILYRRLAALYRGEPTPIVTDFPEYLYRAETLKTPAAIETWKDILQNASMSYVGLQQTPPPEPTLLYATRVLPNLKPAPGITQATLVKAAWALTLSSGLERRDVTFTQMVNGRGVAIPGIESILGPCFNSIPVRVPRQKSWTGLDLLHYVQNQHLKTMPYSSIGFEDIKKLSTGWDPRTKIASVVVHQHFEHLKSLDF</sequence>
<name>A0A395HGM5_ASPHC</name>
<reference evidence="4 5" key="1">
    <citation type="submission" date="2018-02" db="EMBL/GenBank/DDBJ databases">
        <title>The genomes of Aspergillus section Nigri reveals drivers in fungal speciation.</title>
        <authorList>
            <consortium name="DOE Joint Genome Institute"/>
            <person name="Vesth T.C."/>
            <person name="Nybo J."/>
            <person name="Theobald S."/>
            <person name="Brandl J."/>
            <person name="Frisvad J.C."/>
            <person name="Nielsen K.F."/>
            <person name="Lyhne E.K."/>
            <person name="Kogle M.E."/>
            <person name="Kuo A."/>
            <person name="Riley R."/>
            <person name="Clum A."/>
            <person name="Nolan M."/>
            <person name="Lipzen A."/>
            <person name="Salamov A."/>
            <person name="Henrissat B."/>
            <person name="Wiebenga A."/>
            <person name="De vries R.P."/>
            <person name="Grigoriev I.V."/>
            <person name="Mortensen U.H."/>
            <person name="Andersen M.R."/>
            <person name="Baker S.E."/>
        </authorList>
    </citation>
    <scope>NUCLEOTIDE SEQUENCE [LARGE SCALE GENOMIC DNA]</scope>
    <source>
        <strain evidence="4 5">CBS 101889</strain>
    </source>
</reference>
<dbReference type="GO" id="GO:0016746">
    <property type="term" value="F:acyltransferase activity"/>
    <property type="evidence" value="ECO:0007669"/>
    <property type="project" value="UniProtKB-KW"/>
</dbReference>
<dbReference type="OrthoDB" id="416786at2759"/>
<dbReference type="VEuPathDB" id="FungiDB:BO97DRAFT_309125"/>
<feature type="non-terminal residue" evidence="4">
    <location>
        <position position="373"/>
    </location>
</feature>
<gene>
    <name evidence="4" type="ORF">BO97DRAFT_309125</name>
</gene>
<dbReference type="PANTHER" id="PTHR45527">
    <property type="entry name" value="NONRIBOSOMAL PEPTIDE SYNTHETASE"/>
    <property type="match status" value="1"/>
</dbReference>
<comment type="similarity">
    <text evidence="2">Belongs to the NRP synthetase family.</text>
</comment>
<evidence type="ECO:0000256" key="2">
    <source>
        <dbReference type="ARBA" id="ARBA00029454"/>
    </source>
</evidence>
<feature type="domain" description="Condensation" evidence="3">
    <location>
        <begin position="66"/>
        <end position="348"/>
    </location>
</feature>
<keyword evidence="4" id="KW-0808">Transferase</keyword>
<proteinExistence type="inferred from homology"/>
<dbReference type="GO" id="GO:0016874">
    <property type="term" value="F:ligase activity"/>
    <property type="evidence" value="ECO:0007669"/>
    <property type="project" value="UniProtKB-KW"/>
</dbReference>
<keyword evidence="5" id="KW-1185">Reference proteome</keyword>
<dbReference type="Proteomes" id="UP000248961">
    <property type="component" value="Unassembled WGS sequence"/>
</dbReference>
<dbReference type="STRING" id="1450537.A0A395HGM5"/>
<dbReference type="RefSeq" id="XP_025545813.1">
    <property type="nucleotide sequence ID" value="XM_025691193.1"/>
</dbReference>
<dbReference type="GeneID" id="37195482"/>
<dbReference type="GO" id="GO:0005737">
    <property type="term" value="C:cytoplasm"/>
    <property type="evidence" value="ECO:0007669"/>
    <property type="project" value="TreeGrafter"/>
</dbReference>
<organism evidence="4 5">
    <name type="scientific">Aspergillus homomorphus (strain CBS 101889)</name>
    <dbReference type="NCBI Taxonomy" id="1450537"/>
    <lineage>
        <taxon>Eukaryota</taxon>
        <taxon>Fungi</taxon>
        <taxon>Dikarya</taxon>
        <taxon>Ascomycota</taxon>
        <taxon>Pezizomycotina</taxon>
        <taxon>Eurotiomycetes</taxon>
        <taxon>Eurotiomycetidae</taxon>
        <taxon>Eurotiales</taxon>
        <taxon>Aspergillaceae</taxon>
        <taxon>Aspergillus</taxon>
        <taxon>Aspergillus subgen. Circumdati</taxon>
    </lineage>
</organism>
<dbReference type="Gene3D" id="3.30.559.10">
    <property type="entry name" value="Chloramphenicol acetyltransferase-like domain"/>
    <property type="match status" value="1"/>
</dbReference>
<dbReference type="AlphaFoldDB" id="A0A395HGM5"/>
<keyword evidence="1" id="KW-0436">Ligase</keyword>
<evidence type="ECO:0000256" key="1">
    <source>
        <dbReference type="ARBA" id="ARBA00022598"/>
    </source>
</evidence>
<dbReference type="GO" id="GO:0031177">
    <property type="term" value="F:phosphopantetheine binding"/>
    <property type="evidence" value="ECO:0007669"/>
    <property type="project" value="TreeGrafter"/>
</dbReference>
<protein>
    <submittedName>
        <fullName evidence="4">CoA-dependent acyltransferase</fullName>
    </submittedName>
</protein>
<dbReference type="GO" id="GO:0043041">
    <property type="term" value="P:amino acid activation for nonribosomal peptide biosynthetic process"/>
    <property type="evidence" value="ECO:0007669"/>
    <property type="project" value="TreeGrafter"/>
</dbReference>
<feature type="non-terminal residue" evidence="4">
    <location>
        <position position="1"/>
    </location>
</feature>
<dbReference type="GO" id="GO:0044550">
    <property type="term" value="P:secondary metabolite biosynthetic process"/>
    <property type="evidence" value="ECO:0007669"/>
    <property type="project" value="TreeGrafter"/>
</dbReference>
<dbReference type="SUPFAM" id="SSF52777">
    <property type="entry name" value="CoA-dependent acyltransferases"/>
    <property type="match status" value="2"/>
</dbReference>